<dbReference type="Proteomes" id="UP000277580">
    <property type="component" value="Unassembled WGS sequence"/>
</dbReference>
<proteinExistence type="predicted"/>
<accession>A0A3N4KKZ4</accession>
<dbReference type="InParanoid" id="A0A3N4KKZ4"/>
<protein>
    <recommendedName>
        <fullName evidence="1">HNH nuclease domain-containing protein</fullName>
    </recommendedName>
</protein>
<sequence length="231" mass="25377">MPVLKSLSVHTAATISTSLFRAHVPAAVLRIKSLTAANVVFPPPEAIEEVEMSFAGTMVRLPAVARGLTATAKAATAKAAAVSGLSLGYVEIVPYFQSLHAAVDMVFQLQTIEANTDLSRYLVPCDGSLKHNALTSKRENLWIEWNYGRWVTDLDDPLGSKINSLQNSFLLGEHVHSLFDQYLVSVNPDDNYKIVVSMVERLIWCVEIRRILIVPLVSFCSSTFGSLCLRT</sequence>
<evidence type="ECO:0000259" key="1">
    <source>
        <dbReference type="Pfam" id="PF13391"/>
    </source>
</evidence>
<dbReference type="STRING" id="1392247.A0A3N4KKZ4"/>
<dbReference type="InterPro" id="IPR003615">
    <property type="entry name" value="HNH_nuc"/>
</dbReference>
<organism evidence="2 3">
    <name type="scientific">Morchella conica CCBAS932</name>
    <dbReference type="NCBI Taxonomy" id="1392247"/>
    <lineage>
        <taxon>Eukaryota</taxon>
        <taxon>Fungi</taxon>
        <taxon>Dikarya</taxon>
        <taxon>Ascomycota</taxon>
        <taxon>Pezizomycotina</taxon>
        <taxon>Pezizomycetes</taxon>
        <taxon>Pezizales</taxon>
        <taxon>Morchellaceae</taxon>
        <taxon>Morchella</taxon>
    </lineage>
</organism>
<feature type="domain" description="HNH nuclease" evidence="1">
    <location>
        <begin position="159"/>
        <end position="187"/>
    </location>
</feature>
<dbReference type="Pfam" id="PF13391">
    <property type="entry name" value="HNH_2"/>
    <property type="match status" value="1"/>
</dbReference>
<dbReference type="AlphaFoldDB" id="A0A3N4KKZ4"/>
<name>A0A3N4KKZ4_9PEZI</name>
<keyword evidence="3" id="KW-1185">Reference proteome</keyword>
<gene>
    <name evidence="2" type="ORF">P167DRAFT_546575</name>
</gene>
<dbReference type="EMBL" id="ML119137">
    <property type="protein sequence ID" value="RPB11237.1"/>
    <property type="molecule type" value="Genomic_DNA"/>
</dbReference>
<evidence type="ECO:0000313" key="3">
    <source>
        <dbReference type="Proteomes" id="UP000277580"/>
    </source>
</evidence>
<evidence type="ECO:0000313" key="2">
    <source>
        <dbReference type="EMBL" id="RPB11237.1"/>
    </source>
</evidence>
<dbReference type="OrthoDB" id="5415491at2759"/>
<reference evidence="2 3" key="1">
    <citation type="journal article" date="2018" name="Nat. Ecol. Evol.">
        <title>Pezizomycetes genomes reveal the molecular basis of ectomycorrhizal truffle lifestyle.</title>
        <authorList>
            <person name="Murat C."/>
            <person name="Payen T."/>
            <person name="Noel B."/>
            <person name="Kuo A."/>
            <person name="Morin E."/>
            <person name="Chen J."/>
            <person name="Kohler A."/>
            <person name="Krizsan K."/>
            <person name="Balestrini R."/>
            <person name="Da Silva C."/>
            <person name="Montanini B."/>
            <person name="Hainaut M."/>
            <person name="Levati E."/>
            <person name="Barry K.W."/>
            <person name="Belfiori B."/>
            <person name="Cichocki N."/>
            <person name="Clum A."/>
            <person name="Dockter R.B."/>
            <person name="Fauchery L."/>
            <person name="Guy J."/>
            <person name="Iotti M."/>
            <person name="Le Tacon F."/>
            <person name="Lindquist E.A."/>
            <person name="Lipzen A."/>
            <person name="Malagnac F."/>
            <person name="Mello A."/>
            <person name="Molinier V."/>
            <person name="Miyauchi S."/>
            <person name="Poulain J."/>
            <person name="Riccioni C."/>
            <person name="Rubini A."/>
            <person name="Sitrit Y."/>
            <person name="Splivallo R."/>
            <person name="Traeger S."/>
            <person name="Wang M."/>
            <person name="Zifcakova L."/>
            <person name="Wipf D."/>
            <person name="Zambonelli A."/>
            <person name="Paolocci F."/>
            <person name="Nowrousian M."/>
            <person name="Ottonello S."/>
            <person name="Baldrian P."/>
            <person name="Spatafora J.W."/>
            <person name="Henrissat B."/>
            <person name="Nagy L.G."/>
            <person name="Aury J.M."/>
            <person name="Wincker P."/>
            <person name="Grigoriev I.V."/>
            <person name="Bonfante P."/>
            <person name="Martin F.M."/>
        </authorList>
    </citation>
    <scope>NUCLEOTIDE SEQUENCE [LARGE SCALE GENOMIC DNA]</scope>
    <source>
        <strain evidence="2 3">CCBAS932</strain>
    </source>
</reference>